<dbReference type="NCBIfam" id="NF006929">
    <property type="entry name" value="PRK09414.1"/>
    <property type="match status" value="1"/>
</dbReference>
<dbReference type="CDD" id="cd05313">
    <property type="entry name" value="NAD_bind_2_Glu_DH"/>
    <property type="match status" value="1"/>
</dbReference>
<comment type="catalytic activity">
    <reaction evidence="5">
        <text>L-glutamate + NADP(+) + H2O = 2-oxoglutarate + NH4(+) + NADPH + H(+)</text>
        <dbReference type="Rhea" id="RHEA:11612"/>
        <dbReference type="ChEBI" id="CHEBI:15377"/>
        <dbReference type="ChEBI" id="CHEBI:15378"/>
        <dbReference type="ChEBI" id="CHEBI:16810"/>
        <dbReference type="ChEBI" id="CHEBI:28938"/>
        <dbReference type="ChEBI" id="CHEBI:29985"/>
        <dbReference type="ChEBI" id="CHEBI:57783"/>
        <dbReference type="ChEBI" id="CHEBI:58349"/>
        <dbReference type="EC" id="1.4.1.4"/>
    </reaction>
</comment>
<dbReference type="STRING" id="439228.SAMN06295920_103485"/>
<keyword evidence="4 6" id="KW-0560">Oxidoreductase</keyword>
<feature type="active site" description="Proton donor" evidence="7">
    <location>
        <position position="130"/>
    </location>
</feature>
<evidence type="ECO:0000256" key="5">
    <source>
        <dbReference type="ARBA" id="ARBA00048584"/>
    </source>
</evidence>
<evidence type="ECO:0000256" key="3">
    <source>
        <dbReference type="ARBA" id="ARBA00011643"/>
    </source>
</evidence>
<comment type="subunit">
    <text evidence="3">Homohexamer.</text>
</comment>
<feature type="binding site" evidence="8">
    <location>
        <position position="115"/>
    </location>
    <ligand>
        <name>substrate</name>
    </ligand>
</feature>
<dbReference type="InterPro" id="IPR014362">
    <property type="entry name" value="Glu_DH"/>
</dbReference>
<evidence type="ECO:0000256" key="9">
    <source>
        <dbReference type="PIRSR" id="PIRSR000185-3"/>
    </source>
</evidence>
<dbReference type="AlphaFoldDB" id="A0A1T5C1W8"/>
<evidence type="ECO:0000313" key="12">
    <source>
        <dbReference type="EMBL" id="SKB53140.1"/>
    </source>
</evidence>
<evidence type="ECO:0000256" key="7">
    <source>
        <dbReference type="PIRSR" id="PIRSR000185-1"/>
    </source>
</evidence>
<dbReference type="FunFam" id="3.40.50.10860:FF:000002">
    <property type="entry name" value="Glutamate dehydrogenase"/>
    <property type="match status" value="1"/>
</dbReference>
<accession>A0A1T5C1W8</accession>
<keyword evidence="8" id="KW-0547">Nucleotide-binding</keyword>
<dbReference type="GO" id="GO:0006537">
    <property type="term" value="P:glutamate biosynthetic process"/>
    <property type="evidence" value="ECO:0007669"/>
    <property type="project" value="TreeGrafter"/>
</dbReference>
<feature type="domain" description="Glutamate/phenylalanine/leucine/valine/L-tryptophan dehydrogenase C-terminal" evidence="11">
    <location>
        <begin position="206"/>
        <end position="451"/>
    </location>
</feature>
<dbReference type="SUPFAM" id="SSF51735">
    <property type="entry name" value="NAD(P)-binding Rossmann-fold domains"/>
    <property type="match status" value="1"/>
</dbReference>
<dbReference type="GO" id="GO:0000166">
    <property type="term" value="F:nucleotide binding"/>
    <property type="evidence" value="ECO:0007669"/>
    <property type="project" value="UniProtKB-KW"/>
</dbReference>
<gene>
    <name evidence="12" type="ORF">SAMN06295920_103485</name>
</gene>
<evidence type="ECO:0000256" key="4">
    <source>
        <dbReference type="ARBA" id="ARBA00023002"/>
    </source>
</evidence>
<dbReference type="InterPro" id="IPR046346">
    <property type="entry name" value="Aminoacid_DH-like_N_sf"/>
</dbReference>
<dbReference type="FunFam" id="3.40.50.720:FF:000030">
    <property type="entry name" value="Glutamate dehydrogenase"/>
    <property type="match status" value="1"/>
</dbReference>
<dbReference type="InterPro" id="IPR036291">
    <property type="entry name" value="NAD(P)-bd_dom_sf"/>
</dbReference>
<dbReference type="RefSeq" id="WP_079647817.1">
    <property type="nucleotide sequence ID" value="NZ_FUYM01000003.1"/>
</dbReference>
<keyword evidence="8" id="KW-0520">NAD</keyword>
<comment type="similarity">
    <text evidence="2 6 10">Belongs to the Glu/Leu/Phe/Val dehydrogenases family.</text>
</comment>
<dbReference type="PANTHER" id="PTHR43571:SF1">
    <property type="entry name" value="NADP-SPECIFIC GLUTAMATE DEHYDROGENASE 1-RELATED"/>
    <property type="match status" value="1"/>
</dbReference>
<reference evidence="13" key="1">
    <citation type="submission" date="2017-02" db="EMBL/GenBank/DDBJ databases">
        <authorList>
            <person name="Varghese N."/>
            <person name="Submissions S."/>
        </authorList>
    </citation>
    <scope>NUCLEOTIDE SEQUENCE [LARGE SCALE GENOMIC DNA]</scope>
    <source>
        <strain evidence="13">UM2</strain>
    </source>
</reference>
<feature type="binding site" evidence="8">
    <location>
        <position position="384"/>
    </location>
    <ligand>
        <name>substrate</name>
    </ligand>
</feature>
<evidence type="ECO:0000256" key="2">
    <source>
        <dbReference type="ARBA" id="ARBA00006382"/>
    </source>
</evidence>
<dbReference type="Pfam" id="PF00208">
    <property type="entry name" value="ELFV_dehydrog"/>
    <property type="match status" value="1"/>
</dbReference>
<feature type="binding site" evidence="8">
    <location>
        <position position="169"/>
    </location>
    <ligand>
        <name>substrate</name>
    </ligand>
</feature>
<evidence type="ECO:0000256" key="1">
    <source>
        <dbReference type="ARBA" id="ARBA00003868"/>
    </source>
</evidence>
<dbReference type="Gene3D" id="1.10.285.10">
    <property type="entry name" value="Glutamate Dehydrogenase, chain A, domain 3"/>
    <property type="match status" value="2"/>
</dbReference>
<keyword evidence="13" id="KW-1185">Reference proteome</keyword>
<dbReference type="PRINTS" id="PR00082">
    <property type="entry name" value="GLFDHDRGNASE"/>
</dbReference>
<name>A0A1T5C1W8_9SPHN</name>
<dbReference type="EMBL" id="FUYM01000003">
    <property type="protein sequence ID" value="SKB53140.1"/>
    <property type="molecule type" value="Genomic_DNA"/>
</dbReference>
<dbReference type="InterPro" id="IPR006097">
    <property type="entry name" value="Glu/Leu/Phe/Val/Trp_DH_dimer"/>
</dbReference>
<sequence length="453" mass="49472">MAVSDHVDLATFVEGVKKRNPGQPEFVQAVTEVAEDIFDYIADKEDYHKYQILRRIAEPDRVISFRVCWEDDKGNIRVQRGWRVQNNNSIGPYKGGIRFHPSVTESVLKFLAFEQTFKNALTGLPMGGGKGGSNFNPKGKSTNEVMRFCQSFVNELYRHIGADTDVPAGDIGVGGREIGYMFGQYKRLTNEFTGVLTGKGLEYGGSLIRTEATGYGAVYFLHEMLKTKGKDLVGLNAVISGSGNVATHAAEKINQLGGKVLTLSDSEGFIYDPEGITQDKVNWVKDLKTRKRGRISEYVKEFKGSEFHGNGARPWGVECDVAVPCATQNELNEEEAKTLVKNGCFAVSEGANMPTTLEGTHVFKKAKILFAPGKAANAGGVAVSGLEMSQNSARISWKEEELQRLLVDIMQGIHARCVEYGGSAGTDHVDYVKGANIAGFKKVADAMLAYGVV</sequence>
<dbReference type="Proteomes" id="UP000189818">
    <property type="component" value="Unassembled WGS sequence"/>
</dbReference>
<evidence type="ECO:0000313" key="13">
    <source>
        <dbReference type="Proteomes" id="UP000189818"/>
    </source>
</evidence>
<dbReference type="InterPro" id="IPR006095">
    <property type="entry name" value="Glu/Leu/Phe/Val/Trp_DH"/>
</dbReference>
<dbReference type="PANTHER" id="PTHR43571">
    <property type="entry name" value="NADP-SPECIFIC GLUTAMATE DEHYDROGENASE 1-RELATED"/>
    <property type="match status" value="1"/>
</dbReference>
<dbReference type="Pfam" id="PF02812">
    <property type="entry name" value="ELFV_dehydrog_N"/>
    <property type="match status" value="1"/>
</dbReference>
<dbReference type="Gene3D" id="3.40.50.720">
    <property type="entry name" value="NAD(P)-binding Rossmann-like Domain"/>
    <property type="match status" value="1"/>
</dbReference>
<dbReference type="InterPro" id="IPR033524">
    <property type="entry name" value="Glu/Leu/Phe/Val_DH_AS"/>
</dbReference>
<dbReference type="InterPro" id="IPR006096">
    <property type="entry name" value="Glu/Leu/Phe/Val/Trp_DH_C"/>
</dbReference>
<dbReference type="InterPro" id="IPR033922">
    <property type="entry name" value="NAD_bind_Glu_DH"/>
</dbReference>
<feature type="binding site" evidence="8">
    <location>
        <position position="118"/>
    </location>
    <ligand>
        <name>substrate</name>
    </ligand>
</feature>
<organism evidence="12 13">
    <name type="scientific">Rhizorhabdus histidinilytica</name>
    <dbReference type="NCBI Taxonomy" id="439228"/>
    <lineage>
        <taxon>Bacteria</taxon>
        <taxon>Pseudomonadati</taxon>
        <taxon>Pseudomonadota</taxon>
        <taxon>Alphaproteobacteria</taxon>
        <taxon>Sphingomonadales</taxon>
        <taxon>Sphingomonadaceae</taxon>
        <taxon>Rhizorhabdus</taxon>
    </lineage>
</organism>
<protein>
    <recommendedName>
        <fullName evidence="6">Glutamate dehydrogenase</fullName>
    </recommendedName>
</protein>
<feature type="binding site" evidence="8">
    <location>
        <position position="213"/>
    </location>
    <ligand>
        <name>NAD(+)</name>
        <dbReference type="ChEBI" id="CHEBI:57540"/>
    </ligand>
</feature>
<dbReference type="OrthoDB" id="9803297at2"/>
<feature type="binding site" evidence="8">
    <location>
        <position position="94"/>
    </location>
    <ligand>
        <name>substrate</name>
    </ligand>
</feature>
<proteinExistence type="inferred from homology"/>
<feature type="binding site" evidence="8">
    <location>
        <position position="244"/>
    </location>
    <ligand>
        <name>NAD(+)</name>
        <dbReference type="ChEBI" id="CHEBI:57540"/>
    </ligand>
</feature>
<dbReference type="InterPro" id="IPR050724">
    <property type="entry name" value="Glu_Leu_Phe_Val_DH"/>
</dbReference>
<evidence type="ECO:0000259" key="11">
    <source>
        <dbReference type="SMART" id="SM00839"/>
    </source>
</evidence>
<feature type="site" description="Important for catalysis" evidence="9">
    <location>
        <position position="170"/>
    </location>
</feature>
<dbReference type="PROSITE" id="PS00074">
    <property type="entry name" value="GLFV_DEHYDROGENASE"/>
    <property type="match status" value="1"/>
</dbReference>
<dbReference type="FunFam" id="1.10.285.10:FF:000001">
    <property type="entry name" value="Glutamate dehydrogenase"/>
    <property type="match status" value="1"/>
</dbReference>
<evidence type="ECO:0000256" key="10">
    <source>
        <dbReference type="RuleBase" id="RU004417"/>
    </source>
</evidence>
<evidence type="ECO:0000256" key="8">
    <source>
        <dbReference type="PIRSR" id="PIRSR000185-2"/>
    </source>
</evidence>
<comment type="function">
    <text evidence="1">Catalyzes the reversible oxidative deamination of glutamate to alpha-ketoglutarate and ammonia.</text>
</comment>
<dbReference type="SMART" id="SM00839">
    <property type="entry name" value="ELFV_dehydrog"/>
    <property type="match status" value="1"/>
</dbReference>
<dbReference type="PIRSF" id="PIRSF000185">
    <property type="entry name" value="Glu_DH"/>
    <property type="match status" value="1"/>
</dbReference>
<dbReference type="GO" id="GO:0005829">
    <property type="term" value="C:cytosol"/>
    <property type="evidence" value="ECO:0007669"/>
    <property type="project" value="TreeGrafter"/>
</dbReference>
<evidence type="ECO:0000256" key="6">
    <source>
        <dbReference type="PIRNR" id="PIRNR000185"/>
    </source>
</evidence>
<dbReference type="GO" id="GO:0004354">
    <property type="term" value="F:glutamate dehydrogenase (NADP+) activity"/>
    <property type="evidence" value="ECO:0007669"/>
    <property type="project" value="UniProtKB-EC"/>
</dbReference>
<dbReference type="SUPFAM" id="SSF53223">
    <property type="entry name" value="Aminoacid dehydrogenase-like, N-terminal domain"/>
    <property type="match status" value="1"/>
</dbReference>
<dbReference type="Gene3D" id="3.40.50.10860">
    <property type="entry name" value="Leucine Dehydrogenase, chain A, domain 1"/>
    <property type="match status" value="1"/>
</dbReference>